<comment type="subcellular location">
    <subcellularLocation>
        <location evidence="1">Cytoplasm</location>
    </subcellularLocation>
</comment>
<dbReference type="FunFam" id="1.20.900.10:FF:000004">
    <property type="entry name" value="Rho guanine nucleotide exchange factor 2"/>
    <property type="match status" value="1"/>
</dbReference>
<dbReference type="Pfam" id="PF17838">
    <property type="entry name" value="PH_16"/>
    <property type="match status" value="1"/>
</dbReference>
<dbReference type="CDD" id="cd00160">
    <property type="entry name" value="RhoGEF"/>
    <property type="match status" value="1"/>
</dbReference>
<keyword evidence="2" id="KW-0963">Cytoplasm</keyword>
<evidence type="ECO:0000313" key="12">
    <source>
        <dbReference type="Ensembl" id="ENSSRHP00000032138.1"/>
    </source>
</evidence>
<dbReference type="GO" id="GO:0016020">
    <property type="term" value="C:membrane"/>
    <property type="evidence" value="ECO:0007669"/>
    <property type="project" value="TreeGrafter"/>
</dbReference>
<keyword evidence="4" id="KW-0344">Guanine-nucleotide releasing factor</keyword>
<feature type="compositionally biased region" description="Polar residues" evidence="9">
    <location>
        <begin position="491"/>
        <end position="504"/>
    </location>
</feature>
<dbReference type="GO" id="GO:0005737">
    <property type="term" value="C:cytoplasm"/>
    <property type="evidence" value="ECO:0007669"/>
    <property type="project" value="UniProtKB-SubCell"/>
</dbReference>
<dbReference type="PANTHER" id="PTHR13944">
    <property type="entry name" value="AGAP007712-PA"/>
    <property type="match status" value="1"/>
</dbReference>
<feature type="compositionally biased region" description="Polar residues" evidence="9">
    <location>
        <begin position="721"/>
        <end position="730"/>
    </location>
</feature>
<evidence type="ECO:0000256" key="3">
    <source>
        <dbReference type="ARBA" id="ARBA00022553"/>
    </source>
</evidence>
<dbReference type="InterPro" id="IPR035899">
    <property type="entry name" value="DBL_dom_sf"/>
</dbReference>
<keyword evidence="6" id="KW-0863">Zinc-finger</keyword>
<dbReference type="SMART" id="SM00325">
    <property type="entry name" value="RhoGEF"/>
    <property type="match status" value="1"/>
</dbReference>
<sequence length="730" mass="84609">VNVYSRKRHHSYWFMWTAGTEMMDSQLMGEFEADAKELEADSWSFTVDKKFLKQLKKDVIKRQDVIYELIQTEMHHVRTLKIMADVYSKGLLREVQLEVQTVEKMFPMLDDVLDLHTQFFSQLLERKKESGSQEEGGFVIRKIGDVLVSQFSGSSAERMKKVYGKFCSRHNEAVNFYKELQTKDKRFQAFIKMSSSVVRRLSIPECILLVTQRITKYPVLLQRILQHTKGTTKNEEDHADVTQGLKLVKEVIAAVDNKVNEHEKKKRLKEVYSRTDSKSIMRMKSGQMFAREDLLRGQKLIHDGPLQLKNSAGRLKDVQALLLRDVIVFLQEKDQKYIFDQRSTVISLQKLILREVANEEKGLFLITAGIEKPEMVEVYTSSKEERNTWMQLIQEAMQSTLQVLVNDSLGGAVQDGVCAAGPVTLPRRAETFGGFDSHQMSISKSKGGCAFHVGVCVRAFLRCHSCAWVFAVVIQQDTFIEDKRHALNERPQPSSRHPSVSSLIEQEKQRSLEKQRQQVASLQKQQAAHAEERRRREKEWEARERELAQRESQLQTQEEEVQRRWKELEEEKQDLQSKKEEYQRDLARLRDSQKRLEREREQVQRETELIRQTEVIVTFDQFNELRKNRTPSTTSEDSSKFQSTGSLDRDPSEVELSSSPSARDFLSRMDSKRKGKNLSLFSSNSRQKGQNSEAQSQIPSRLLQLAKPKEKKDKKKKKGKGQQSKTAGRV</sequence>
<dbReference type="GO" id="GO:0071875">
    <property type="term" value="P:adrenergic receptor signaling pathway"/>
    <property type="evidence" value="ECO:0007669"/>
    <property type="project" value="TreeGrafter"/>
</dbReference>
<dbReference type="GO" id="GO:0008270">
    <property type="term" value="F:zinc ion binding"/>
    <property type="evidence" value="ECO:0007669"/>
    <property type="project" value="UniProtKB-KW"/>
</dbReference>
<dbReference type="InterPro" id="IPR041020">
    <property type="entry name" value="PH_16"/>
</dbReference>
<proteinExistence type="predicted"/>
<dbReference type="SMART" id="SM00233">
    <property type="entry name" value="PH"/>
    <property type="match status" value="1"/>
</dbReference>
<reference evidence="12" key="2">
    <citation type="submission" date="2025-09" db="UniProtKB">
        <authorList>
            <consortium name="Ensembl"/>
        </authorList>
    </citation>
    <scope>IDENTIFICATION</scope>
</reference>
<dbReference type="InterPro" id="IPR051632">
    <property type="entry name" value="Rho_GEF"/>
</dbReference>
<feature type="compositionally biased region" description="Polar residues" evidence="9">
    <location>
        <begin position="630"/>
        <end position="646"/>
    </location>
</feature>
<feature type="compositionally biased region" description="Basic and acidic residues" evidence="9">
    <location>
        <begin position="505"/>
        <end position="516"/>
    </location>
</feature>
<dbReference type="PROSITE" id="PS50010">
    <property type="entry name" value="DH_2"/>
    <property type="match status" value="1"/>
</dbReference>
<feature type="domain" description="PH" evidence="10">
    <location>
        <begin position="299"/>
        <end position="398"/>
    </location>
</feature>
<dbReference type="GO" id="GO:0043123">
    <property type="term" value="P:positive regulation of canonical NF-kappaB signal transduction"/>
    <property type="evidence" value="ECO:0007669"/>
    <property type="project" value="TreeGrafter"/>
</dbReference>
<evidence type="ECO:0000313" key="13">
    <source>
        <dbReference type="Proteomes" id="UP000472270"/>
    </source>
</evidence>
<evidence type="ECO:0000259" key="10">
    <source>
        <dbReference type="PROSITE" id="PS50003"/>
    </source>
</evidence>
<evidence type="ECO:0000256" key="1">
    <source>
        <dbReference type="ARBA" id="ARBA00004496"/>
    </source>
</evidence>
<dbReference type="Gene3D" id="2.30.29.30">
    <property type="entry name" value="Pleckstrin-homology domain (PH domain)/Phosphotyrosine-binding domain (PTB)"/>
    <property type="match status" value="1"/>
</dbReference>
<evidence type="ECO:0000256" key="8">
    <source>
        <dbReference type="ARBA" id="ARBA00023054"/>
    </source>
</evidence>
<dbReference type="Proteomes" id="UP000472270">
    <property type="component" value="Unassembled WGS sequence"/>
</dbReference>
<evidence type="ECO:0008006" key="14">
    <source>
        <dbReference type="Google" id="ProtNLM"/>
    </source>
</evidence>
<evidence type="ECO:0000256" key="4">
    <source>
        <dbReference type="ARBA" id="ARBA00022658"/>
    </source>
</evidence>
<evidence type="ECO:0000256" key="5">
    <source>
        <dbReference type="ARBA" id="ARBA00022723"/>
    </source>
</evidence>
<feature type="region of interest" description="Disordered" evidence="9">
    <location>
        <begin position="488"/>
        <end position="537"/>
    </location>
</feature>
<evidence type="ECO:0000256" key="9">
    <source>
        <dbReference type="SAM" id="MobiDB-lite"/>
    </source>
</evidence>
<dbReference type="FunFam" id="2.30.29.30:FF:000021">
    <property type="entry name" value="Rho guanine nucleotide exchange factor 2"/>
    <property type="match status" value="1"/>
</dbReference>
<feature type="domain" description="DH" evidence="11">
    <location>
        <begin position="61"/>
        <end position="258"/>
    </location>
</feature>
<keyword evidence="3" id="KW-0597">Phosphoprotein</keyword>
<dbReference type="InterPro" id="IPR001849">
    <property type="entry name" value="PH_domain"/>
</dbReference>
<dbReference type="Pfam" id="PF00621">
    <property type="entry name" value="RhoGEF"/>
    <property type="match status" value="1"/>
</dbReference>
<evidence type="ECO:0000259" key="11">
    <source>
        <dbReference type="PROSITE" id="PS50010"/>
    </source>
</evidence>
<dbReference type="PANTHER" id="PTHR13944:SF18">
    <property type="entry name" value="A-KINASE ANCHOR PROTEIN 13"/>
    <property type="match status" value="1"/>
</dbReference>
<dbReference type="GO" id="GO:0005085">
    <property type="term" value="F:guanyl-nucleotide exchange factor activity"/>
    <property type="evidence" value="ECO:0007669"/>
    <property type="project" value="UniProtKB-KW"/>
</dbReference>
<dbReference type="InterPro" id="IPR000219">
    <property type="entry name" value="DH_dom"/>
</dbReference>
<feature type="region of interest" description="Disordered" evidence="9">
    <location>
        <begin position="627"/>
        <end position="730"/>
    </location>
</feature>
<accession>A0A673I3A1</accession>
<dbReference type="InterPro" id="IPR011993">
    <property type="entry name" value="PH-like_dom_sf"/>
</dbReference>
<feature type="compositionally biased region" description="Polar residues" evidence="9">
    <location>
        <begin position="679"/>
        <end position="699"/>
    </location>
</feature>
<evidence type="ECO:0000256" key="2">
    <source>
        <dbReference type="ARBA" id="ARBA00022490"/>
    </source>
</evidence>
<organism evidence="12 13">
    <name type="scientific">Sinocyclocheilus rhinocerous</name>
    <dbReference type="NCBI Taxonomy" id="307959"/>
    <lineage>
        <taxon>Eukaryota</taxon>
        <taxon>Metazoa</taxon>
        <taxon>Chordata</taxon>
        <taxon>Craniata</taxon>
        <taxon>Vertebrata</taxon>
        <taxon>Euteleostomi</taxon>
        <taxon>Actinopterygii</taxon>
        <taxon>Neopterygii</taxon>
        <taxon>Teleostei</taxon>
        <taxon>Ostariophysi</taxon>
        <taxon>Cypriniformes</taxon>
        <taxon>Cyprinidae</taxon>
        <taxon>Cyprininae</taxon>
        <taxon>Sinocyclocheilus</taxon>
    </lineage>
</organism>
<dbReference type="SUPFAM" id="SSF48065">
    <property type="entry name" value="DBL homology domain (DH-domain)"/>
    <property type="match status" value="1"/>
</dbReference>
<evidence type="ECO:0000256" key="6">
    <source>
        <dbReference type="ARBA" id="ARBA00022771"/>
    </source>
</evidence>
<protein>
    <recommendedName>
        <fullName evidence="14">A-kinase anchoring protein 13</fullName>
    </recommendedName>
</protein>
<evidence type="ECO:0000256" key="7">
    <source>
        <dbReference type="ARBA" id="ARBA00022833"/>
    </source>
</evidence>
<dbReference type="Ensembl" id="ENSSRHT00000033073.1">
    <property type="protein sequence ID" value="ENSSRHP00000032138.1"/>
    <property type="gene ID" value="ENSSRHG00000016580.1"/>
</dbReference>
<name>A0A673I3A1_9TELE</name>
<feature type="compositionally biased region" description="Polar residues" evidence="9">
    <location>
        <begin position="517"/>
        <end position="526"/>
    </location>
</feature>
<keyword evidence="7" id="KW-0862">Zinc</keyword>
<dbReference type="Gene3D" id="1.20.900.10">
    <property type="entry name" value="Dbl homology (DH) domain"/>
    <property type="match status" value="1"/>
</dbReference>
<dbReference type="SUPFAM" id="SSF50729">
    <property type="entry name" value="PH domain-like"/>
    <property type="match status" value="1"/>
</dbReference>
<dbReference type="GO" id="GO:0005078">
    <property type="term" value="F:MAP-kinase scaffold activity"/>
    <property type="evidence" value="ECO:0007669"/>
    <property type="project" value="TreeGrafter"/>
</dbReference>
<dbReference type="GO" id="GO:0015629">
    <property type="term" value="C:actin cytoskeleton"/>
    <property type="evidence" value="ECO:0007669"/>
    <property type="project" value="TreeGrafter"/>
</dbReference>
<keyword evidence="8" id="KW-0175">Coiled coil</keyword>
<dbReference type="GO" id="GO:0035023">
    <property type="term" value="P:regulation of Rho protein signal transduction"/>
    <property type="evidence" value="ECO:0007669"/>
    <property type="project" value="TreeGrafter"/>
</dbReference>
<reference evidence="12" key="1">
    <citation type="submission" date="2025-08" db="UniProtKB">
        <authorList>
            <consortium name="Ensembl"/>
        </authorList>
    </citation>
    <scope>IDENTIFICATION</scope>
</reference>
<dbReference type="PROSITE" id="PS50003">
    <property type="entry name" value="PH_DOMAIN"/>
    <property type="match status" value="1"/>
</dbReference>
<keyword evidence="5" id="KW-0479">Metal-binding</keyword>
<keyword evidence="13" id="KW-1185">Reference proteome</keyword>
<dbReference type="AlphaFoldDB" id="A0A673I3A1"/>